<proteinExistence type="predicted"/>
<dbReference type="EMBL" id="GGFM01009131">
    <property type="protein sequence ID" value="MBW29882.1"/>
    <property type="molecule type" value="Transcribed_RNA"/>
</dbReference>
<reference evidence="1" key="1">
    <citation type="submission" date="2018-01" db="EMBL/GenBank/DDBJ databases">
        <title>An insight into the sialome of Amazonian anophelines.</title>
        <authorList>
            <person name="Ribeiro J.M."/>
            <person name="Scarpassa V."/>
            <person name="Calvo E."/>
        </authorList>
    </citation>
    <scope>NUCLEOTIDE SEQUENCE</scope>
    <source>
        <tissue evidence="1">Salivary glands</tissue>
    </source>
</reference>
<protein>
    <submittedName>
        <fullName evidence="1">Putative secreted peptide</fullName>
    </submittedName>
</protein>
<organism evidence="1">
    <name type="scientific">Anopheles braziliensis</name>
    <dbReference type="NCBI Taxonomy" id="58242"/>
    <lineage>
        <taxon>Eukaryota</taxon>
        <taxon>Metazoa</taxon>
        <taxon>Ecdysozoa</taxon>
        <taxon>Arthropoda</taxon>
        <taxon>Hexapoda</taxon>
        <taxon>Insecta</taxon>
        <taxon>Pterygota</taxon>
        <taxon>Neoptera</taxon>
        <taxon>Endopterygota</taxon>
        <taxon>Diptera</taxon>
        <taxon>Nematocera</taxon>
        <taxon>Culicoidea</taxon>
        <taxon>Culicidae</taxon>
        <taxon>Anophelinae</taxon>
        <taxon>Anopheles</taxon>
    </lineage>
</organism>
<dbReference type="AlphaFoldDB" id="A0A2M3ZN16"/>
<evidence type="ECO:0000313" key="1">
    <source>
        <dbReference type="EMBL" id="MBW29882.1"/>
    </source>
</evidence>
<accession>A0A2M3ZN16</accession>
<name>A0A2M3ZN16_9DIPT</name>
<sequence>MTMMMMMARIVFARKVFTNSRTLLVNHPITRNKETTAYSTSSKDRVPKGATKKKQAFTTIGGYCSGYNLPLLSIPEIR</sequence>